<dbReference type="InterPro" id="IPR036020">
    <property type="entry name" value="WW_dom_sf"/>
</dbReference>
<evidence type="ECO:0000313" key="2">
    <source>
        <dbReference type="EMBL" id="KAK3088725.1"/>
    </source>
</evidence>
<dbReference type="SMART" id="SM00456">
    <property type="entry name" value="WW"/>
    <property type="match status" value="1"/>
</dbReference>
<name>A0AA89BVC4_PINIB</name>
<dbReference type="Gene3D" id="2.20.70.10">
    <property type="match status" value="1"/>
</dbReference>
<reference evidence="2" key="1">
    <citation type="submission" date="2019-08" db="EMBL/GenBank/DDBJ databases">
        <title>The improved chromosome-level genome for the pearl oyster Pinctada fucata martensii using PacBio sequencing and Hi-C.</title>
        <authorList>
            <person name="Zheng Z."/>
        </authorList>
    </citation>
    <scope>NUCLEOTIDE SEQUENCE</scope>
    <source>
        <strain evidence="2">ZZ-2019</strain>
        <tissue evidence="2">Adductor muscle</tissue>
    </source>
</reference>
<sequence length="95" mass="10856">MNHPKPNLPHGWIVKQSKTYPDRVYYFNVHTGSSTWEVPALLKSFIKQVSVKIDNGDTNHKSFVFLSSAKQKKTLCLVSVCLTNCLVVTLLHKWL</sequence>
<protein>
    <recommendedName>
        <fullName evidence="1">WW domain-containing protein</fullName>
    </recommendedName>
</protein>
<gene>
    <name evidence="2" type="ORF">FSP39_023048</name>
</gene>
<dbReference type="AlphaFoldDB" id="A0AA89BVC4"/>
<dbReference type="PROSITE" id="PS50020">
    <property type="entry name" value="WW_DOMAIN_2"/>
    <property type="match status" value="1"/>
</dbReference>
<dbReference type="CDD" id="cd00201">
    <property type="entry name" value="WW"/>
    <property type="match status" value="1"/>
</dbReference>
<dbReference type="EMBL" id="VSWD01000011">
    <property type="protein sequence ID" value="KAK3088725.1"/>
    <property type="molecule type" value="Genomic_DNA"/>
</dbReference>
<dbReference type="InterPro" id="IPR001202">
    <property type="entry name" value="WW_dom"/>
</dbReference>
<feature type="domain" description="WW" evidence="1">
    <location>
        <begin position="6"/>
        <end position="41"/>
    </location>
</feature>
<evidence type="ECO:0000259" key="1">
    <source>
        <dbReference type="PROSITE" id="PS50020"/>
    </source>
</evidence>
<comment type="caution">
    <text evidence="2">The sequence shown here is derived from an EMBL/GenBank/DDBJ whole genome shotgun (WGS) entry which is preliminary data.</text>
</comment>
<dbReference type="Pfam" id="PF00397">
    <property type="entry name" value="WW"/>
    <property type="match status" value="1"/>
</dbReference>
<organism evidence="2 3">
    <name type="scientific">Pinctada imbricata</name>
    <name type="common">Atlantic pearl-oyster</name>
    <name type="synonym">Pinctada martensii</name>
    <dbReference type="NCBI Taxonomy" id="66713"/>
    <lineage>
        <taxon>Eukaryota</taxon>
        <taxon>Metazoa</taxon>
        <taxon>Spiralia</taxon>
        <taxon>Lophotrochozoa</taxon>
        <taxon>Mollusca</taxon>
        <taxon>Bivalvia</taxon>
        <taxon>Autobranchia</taxon>
        <taxon>Pteriomorphia</taxon>
        <taxon>Pterioida</taxon>
        <taxon>Pterioidea</taxon>
        <taxon>Pteriidae</taxon>
        <taxon>Pinctada</taxon>
    </lineage>
</organism>
<keyword evidence="3" id="KW-1185">Reference proteome</keyword>
<dbReference type="SUPFAM" id="SSF51045">
    <property type="entry name" value="WW domain"/>
    <property type="match status" value="1"/>
</dbReference>
<dbReference type="Proteomes" id="UP001186944">
    <property type="component" value="Unassembled WGS sequence"/>
</dbReference>
<accession>A0AA89BVC4</accession>
<evidence type="ECO:0000313" key="3">
    <source>
        <dbReference type="Proteomes" id="UP001186944"/>
    </source>
</evidence>
<proteinExistence type="predicted"/>